<feature type="compositionally biased region" description="Acidic residues" evidence="1">
    <location>
        <begin position="21"/>
        <end position="37"/>
    </location>
</feature>
<dbReference type="GO" id="GO:0031011">
    <property type="term" value="C:Ino80 complex"/>
    <property type="evidence" value="ECO:0007669"/>
    <property type="project" value="InterPro"/>
</dbReference>
<dbReference type="SMART" id="SM01406">
    <property type="entry name" value="PAPA-1"/>
    <property type="match status" value="1"/>
</dbReference>
<feature type="compositionally biased region" description="Gly residues" evidence="1">
    <location>
        <begin position="252"/>
        <end position="262"/>
    </location>
</feature>
<dbReference type="InterPro" id="IPR006880">
    <property type="entry name" value="INO80B_C"/>
</dbReference>
<dbReference type="GO" id="GO:0006338">
    <property type="term" value="P:chromatin remodeling"/>
    <property type="evidence" value="ECO:0007669"/>
    <property type="project" value="InterPro"/>
</dbReference>
<evidence type="ECO:0000259" key="2">
    <source>
        <dbReference type="SMART" id="SM01406"/>
    </source>
</evidence>
<protein>
    <recommendedName>
        <fullName evidence="2">INO80 complex subunit B-like conserved region domain-containing protein</fullName>
    </recommendedName>
</protein>
<feature type="compositionally biased region" description="Low complexity" evidence="1">
    <location>
        <begin position="103"/>
        <end position="130"/>
    </location>
</feature>
<dbReference type="EMBL" id="JH711584">
    <property type="protein sequence ID" value="EIW77473.1"/>
    <property type="molecule type" value="Genomic_DNA"/>
</dbReference>
<evidence type="ECO:0000313" key="4">
    <source>
        <dbReference type="Proteomes" id="UP000053558"/>
    </source>
</evidence>
<dbReference type="GeneID" id="19209468"/>
<feature type="compositionally biased region" description="Polar residues" evidence="1">
    <location>
        <begin position="1"/>
        <end position="11"/>
    </location>
</feature>
<dbReference type="Pfam" id="PF04795">
    <property type="entry name" value="PAPA-1"/>
    <property type="match status" value="1"/>
</dbReference>
<dbReference type="OrthoDB" id="2021186at2759"/>
<dbReference type="RefSeq" id="XP_007772452.1">
    <property type="nucleotide sequence ID" value="XM_007774262.1"/>
</dbReference>
<keyword evidence="4" id="KW-1185">Reference proteome</keyword>
<sequence length="410" mass="45089">MPRTTRASTRANAKRVAEIQVESESEAENENENMDVDVEGKSEDDVEREANVEDEDEEVEDEDAEAEGEDEVEQEDDDAPESEDESPPVAPPRLKIKLKLTQTTPSVSVTPTPDASRAASRAPRDVPSSPKLVLINYNESGDSDSSSDIDRKMKRPLTNRQAVLASQIYSTHVALGIYHDLGEESQSKKKKQLTETEIALRREETARKRRNLTEKKLEDEKMETINRLLKKQSRKKLKNTPADDRTPASGVVTGGAGSGTPGQDGSARDGSAEADYVEPVETVIPTMYRWISTTRPQVAEPRFKVGNLGAADGRTEEDDAAMDDVTRVKDETKDTESARADGNMRLTFSIPLSVVPSAAVSTPPPAASKEKPTCDVPGCAQARKYRLVKDWMHGACGMEHLKMLEKQLVV</sequence>
<dbReference type="KEGG" id="cput:CONPUDRAFT_76184"/>
<dbReference type="Proteomes" id="UP000053558">
    <property type="component" value="Unassembled WGS sequence"/>
</dbReference>
<dbReference type="InterPro" id="IPR029523">
    <property type="entry name" value="INO80B/Ies2"/>
</dbReference>
<dbReference type="OMA" id="MYRWIST"/>
<evidence type="ECO:0000256" key="1">
    <source>
        <dbReference type="SAM" id="MobiDB-lite"/>
    </source>
</evidence>
<comment type="caution">
    <text evidence="3">The sequence shown here is derived from an EMBL/GenBank/DDBJ whole genome shotgun (WGS) entry which is preliminary data.</text>
</comment>
<feature type="region of interest" description="Disordered" evidence="1">
    <location>
        <begin position="1"/>
        <end position="151"/>
    </location>
</feature>
<proteinExistence type="predicted"/>
<gene>
    <name evidence="3" type="ORF">CONPUDRAFT_76184</name>
</gene>
<dbReference type="PANTHER" id="PTHR21561:SF12">
    <property type="entry name" value="INO80 COMPLEX SUBUNIT B"/>
    <property type="match status" value="1"/>
</dbReference>
<feature type="compositionally biased region" description="Basic and acidic residues" evidence="1">
    <location>
        <begin position="38"/>
        <end position="51"/>
    </location>
</feature>
<evidence type="ECO:0000313" key="3">
    <source>
        <dbReference type="EMBL" id="EIW77473.1"/>
    </source>
</evidence>
<feature type="domain" description="INO80 complex subunit B-like conserved region" evidence="2">
    <location>
        <begin position="197"/>
        <end position="302"/>
    </location>
</feature>
<feature type="region of interest" description="Disordered" evidence="1">
    <location>
        <begin position="229"/>
        <end position="273"/>
    </location>
</feature>
<reference evidence="4" key="1">
    <citation type="journal article" date="2012" name="Science">
        <title>The Paleozoic origin of enzymatic lignin decomposition reconstructed from 31 fungal genomes.</title>
        <authorList>
            <person name="Floudas D."/>
            <person name="Binder M."/>
            <person name="Riley R."/>
            <person name="Barry K."/>
            <person name="Blanchette R.A."/>
            <person name="Henrissat B."/>
            <person name="Martinez A.T."/>
            <person name="Otillar R."/>
            <person name="Spatafora J.W."/>
            <person name="Yadav J.S."/>
            <person name="Aerts A."/>
            <person name="Benoit I."/>
            <person name="Boyd A."/>
            <person name="Carlson A."/>
            <person name="Copeland A."/>
            <person name="Coutinho P.M."/>
            <person name="de Vries R.P."/>
            <person name="Ferreira P."/>
            <person name="Findley K."/>
            <person name="Foster B."/>
            <person name="Gaskell J."/>
            <person name="Glotzer D."/>
            <person name="Gorecki P."/>
            <person name="Heitman J."/>
            <person name="Hesse C."/>
            <person name="Hori C."/>
            <person name="Igarashi K."/>
            <person name="Jurgens J.A."/>
            <person name="Kallen N."/>
            <person name="Kersten P."/>
            <person name="Kohler A."/>
            <person name="Kuees U."/>
            <person name="Kumar T.K.A."/>
            <person name="Kuo A."/>
            <person name="LaButti K."/>
            <person name="Larrondo L.F."/>
            <person name="Lindquist E."/>
            <person name="Ling A."/>
            <person name="Lombard V."/>
            <person name="Lucas S."/>
            <person name="Lundell T."/>
            <person name="Martin R."/>
            <person name="McLaughlin D.J."/>
            <person name="Morgenstern I."/>
            <person name="Morin E."/>
            <person name="Murat C."/>
            <person name="Nagy L.G."/>
            <person name="Nolan M."/>
            <person name="Ohm R.A."/>
            <person name="Patyshakuliyeva A."/>
            <person name="Rokas A."/>
            <person name="Ruiz-Duenas F.J."/>
            <person name="Sabat G."/>
            <person name="Salamov A."/>
            <person name="Samejima M."/>
            <person name="Schmutz J."/>
            <person name="Slot J.C."/>
            <person name="St John F."/>
            <person name="Stenlid J."/>
            <person name="Sun H."/>
            <person name="Sun S."/>
            <person name="Syed K."/>
            <person name="Tsang A."/>
            <person name="Wiebenga A."/>
            <person name="Young D."/>
            <person name="Pisabarro A."/>
            <person name="Eastwood D.C."/>
            <person name="Martin F."/>
            <person name="Cullen D."/>
            <person name="Grigoriev I.V."/>
            <person name="Hibbett D.S."/>
        </authorList>
    </citation>
    <scope>NUCLEOTIDE SEQUENCE [LARGE SCALE GENOMIC DNA]</scope>
    <source>
        <strain evidence="4">RWD-64-598 SS2</strain>
    </source>
</reference>
<feature type="compositionally biased region" description="Acidic residues" evidence="1">
    <location>
        <begin position="52"/>
        <end position="86"/>
    </location>
</feature>
<dbReference type="AlphaFoldDB" id="A0A5M3MEA2"/>
<name>A0A5M3MEA2_CONPW</name>
<feature type="compositionally biased region" description="Basic residues" evidence="1">
    <location>
        <begin position="229"/>
        <end position="238"/>
    </location>
</feature>
<accession>A0A5M3MEA2</accession>
<dbReference type="PANTHER" id="PTHR21561">
    <property type="entry name" value="INO80 COMPLEX SUBUNIT B"/>
    <property type="match status" value="1"/>
</dbReference>
<organism evidence="3 4">
    <name type="scientific">Coniophora puteana (strain RWD-64-598)</name>
    <name type="common">Brown rot fungus</name>
    <dbReference type="NCBI Taxonomy" id="741705"/>
    <lineage>
        <taxon>Eukaryota</taxon>
        <taxon>Fungi</taxon>
        <taxon>Dikarya</taxon>
        <taxon>Basidiomycota</taxon>
        <taxon>Agaricomycotina</taxon>
        <taxon>Agaricomycetes</taxon>
        <taxon>Agaricomycetidae</taxon>
        <taxon>Boletales</taxon>
        <taxon>Coniophorineae</taxon>
        <taxon>Coniophoraceae</taxon>
        <taxon>Coniophora</taxon>
    </lineage>
</organism>